<feature type="region of interest" description="Disordered" evidence="1">
    <location>
        <begin position="1"/>
        <end position="39"/>
    </location>
</feature>
<sequence>MEEEETKLHNSDKDEDSEDDEEGEEEKQGKIQEDVEPEEETTAQKAKFYVSLCSGVTACLSAFAFLFLIPFIIEPAIKTIMADYESEPVTCNLSRHDVGLGISNCNWASCREGCTAQMIKCHQITVHYSRMFFKEYNKSHSPGPIPWDHEDIKFLINTEGCGYPPGTNCTNFVKQYGLPEVTSSKDLPPKPFPCYYSKVFPTLHVVSKYNWDLNMRYLILALIVPIVLFFGSLTILGYWYCPRKSKIQPAYI</sequence>
<organism evidence="3">
    <name type="scientific">Cacopsylla melanoneura</name>
    <dbReference type="NCBI Taxonomy" id="428564"/>
    <lineage>
        <taxon>Eukaryota</taxon>
        <taxon>Metazoa</taxon>
        <taxon>Ecdysozoa</taxon>
        <taxon>Arthropoda</taxon>
        <taxon>Hexapoda</taxon>
        <taxon>Insecta</taxon>
        <taxon>Pterygota</taxon>
        <taxon>Neoptera</taxon>
        <taxon>Paraneoptera</taxon>
        <taxon>Hemiptera</taxon>
        <taxon>Sternorrhyncha</taxon>
        <taxon>Psylloidea</taxon>
        <taxon>Psyllidae</taxon>
        <taxon>Psyllinae</taxon>
        <taxon>Cacopsylla</taxon>
    </lineage>
</organism>
<feature type="compositionally biased region" description="Acidic residues" evidence="1">
    <location>
        <begin position="13"/>
        <end position="25"/>
    </location>
</feature>
<reference evidence="3" key="1">
    <citation type="submission" date="2021-05" db="EMBL/GenBank/DDBJ databases">
        <authorList>
            <person name="Alioto T."/>
            <person name="Alioto T."/>
            <person name="Gomez Garrido J."/>
        </authorList>
    </citation>
    <scope>NUCLEOTIDE SEQUENCE</scope>
</reference>
<keyword evidence="2" id="KW-1133">Transmembrane helix</keyword>
<dbReference type="InterPro" id="IPR031578">
    <property type="entry name" value="TipE"/>
</dbReference>
<dbReference type="GO" id="GO:0005886">
    <property type="term" value="C:plasma membrane"/>
    <property type="evidence" value="ECO:0007669"/>
    <property type="project" value="TreeGrafter"/>
</dbReference>
<feature type="compositionally biased region" description="Basic and acidic residues" evidence="1">
    <location>
        <begin position="1"/>
        <end position="12"/>
    </location>
</feature>
<dbReference type="GO" id="GO:0002028">
    <property type="term" value="P:regulation of sodium ion transport"/>
    <property type="evidence" value="ECO:0007669"/>
    <property type="project" value="TreeGrafter"/>
</dbReference>
<feature type="transmembrane region" description="Helical" evidence="2">
    <location>
        <begin position="217"/>
        <end position="240"/>
    </location>
</feature>
<dbReference type="GO" id="GO:0017080">
    <property type="term" value="F:sodium channel regulator activity"/>
    <property type="evidence" value="ECO:0007669"/>
    <property type="project" value="TreeGrafter"/>
</dbReference>
<dbReference type="EMBL" id="HBUF01204851">
    <property type="protein sequence ID" value="CAG6663235.1"/>
    <property type="molecule type" value="Transcribed_RNA"/>
</dbReference>
<evidence type="ECO:0000256" key="2">
    <source>
        <dbReference type="SAM" id="Phobius"/>
    </source>
</evidence>
<dbReference type="Pfam" id="PF16972">
    <property type="entry name" value="TipE"/>
    <property type="match status" value="2"/>
</dbReference>
<accession>A0A8D8S4Y2</accession>
<protein>
    <submittedName>
        <fullName evidence="3">Protein tipE</fullName>
    </submittedName>
</protein>
<dbReference type="AlphaFoldDB" id="A0A8D8S4Y2"/>
<feature type="transmembrane region" description="Helical" evidence="2">
    <location>
        <begin position="48"/>
        <end position="73"/>
    </location>
</feature>
<keyword evidence="2" id="KW-0812">Transmembrane</keyword>
<name>A0A8D8S4Y2_9HEMI</name>
<keyword evidence="2" id="KW-0472">Membrane</keyword>
<evidence type="ECO:0000256" key="1">
    <source>
        <dbReference type="SAM" id="MobiDB-lite"/>
    </source>
</evidence>
<evidence type="ECO:0000313" key="3">
    <source>
        <dbReference type="EMBL" id="CAG6663235.1"/>
    </source>
</evidence>
<dbReference type="EMBL" id="HBUF01204852">
    <property type="protein sequence ID" value="CAG6663236.1"/>
    <property type="molecule type" value="Transcribed_RNA"/>
</dbReference>
<dbReference type="PANTHER" id="PTHR12335">
    <property type="entry name" value="TIPE PROTEIN TEMPERATURE-INDUCED PARALYTIC E"/>
    <property type="match status" value="1"/>
</dbReference>
<proteinExistence type="predicted"/>
<dbReference type="PANTHER" id="PTHR12335:SF5">
    <property type="entry name" value="IP20336P"/>
    <property type="match status" value="1"/>
</dbReference>